<accession>A0A5J5K6V7</accession>
<dbReference type="PANTHER" id="PTHR42980:SF1">
    <property type="entry name" value="2-OXOISOVALERATE DEHYDROGENASE SUBUNIT BETA, MITOCHONDRIAL"/>
    <property type="match status" value="1"/>
</dbReference>
<dbReference type="InterPro" id="IPR033248">
    <property type="entry name" value="Transketolase_C"/>
</dbReference>
<keyword evidence="4" id="KW-0786">Thiamine pyrophosphate</keyword>
<dbReference type="InterPro" id="IPR029061">
    <property type="entry name" value="THDP-binding"/>
</dbReference>
<dbReference type="SUPFAM" id="SSF52518">
    <property type="entry name" value="Thiamin diphosphate-binding fold (THDP-binding)"/>
    <property type="match status" value="2"/>
</dbReference>
<comment type="catalytic activity">
    <reaction evidence="5">
        <text>N(6)-[(R)-lipoyl]-L-lysyl-[protein] + 2-oxoglutarate + H(+) = N(6)-[(R)-S(8)-succinyldihydrolipoyl]-L-lysyl-[protein] + CO2</text>
        <dbReference type="Rhea" id="RHEA:12188"/>
        <dbReference type="Rhea" id="RHEA-COMP:10474"/>
        <dbReference type="Rhea" id="RHEA-COMP:20092"/>
        <dbReference type="ChEBI" id="CHEBI:15378"/>
        <dbReference type="ChEBI" id="CHEBI:16526"/>
        <dbReference type="ChEBI" id="CHEBI:16810"/>
        <dbReference type="ChEBI" id="CHEBI:83099"/>
        <dbReference type="ChEBI" id="CHEBI:83120"/>
        <dbReference type="EC" id="1.2.4.2"/>
    </reaction>
</comment>
<proteinExistence type="predicted"/>
<evidence type="ECO:0000256" key="3">
    <source>
        <dbReference type="ARBA" id="ARBA00023002"/>
    </source>
</evidence>
<dbReference type="GO" id="GO:0006099">
    <property type="term" value="P:tricarboxylic acid cycle"/>
    <property type="evidence" value="ECO:0007669"/>
    <property type="project" value="UniProtKB-KW"/>
</dbReference>
<evidence type="ECO:0000256" key="1">
    <source>
        <dbReference type="ARBA" id="ARBA00001964"/>
    </source>
</evidence>
<evidence type="ECO:0000313" key="7">
    <source>
        <dbReference type="EMBL" id="KAA9380520.1"/>
    </source>
</evidence>
<dbReference type="EMBL" id="VYTZ01000002">
    <property type="protein sequence ID" value="KAA9380520.1"/>
    <property type="molecule type" value="Genomic_DNA"/>
</dbReference>
<dbReference type="Pfam" id="PF02779">
    <property type="entry name" value="Transket_pyr"/>
    <property type="match status" value="1"/>
</dbReference>
<dbReference type="GO" id="GO:0004591">
    <property type="term" value="F:oxoglutarate dehydrogenase (succinyl-transferring) activity"/>
    <property type="evidence" value="ECO:0007669"/>
    <property type="project" value="UniProtKB-EC"/>
</dbReference>
<dbReference type="GO" id="GO:0009083">
    <property type="term" value="P:branched-chain amino acid catabolic process"/>
    <property type="evidence" value="ECO:0007669"/>
    <property type="project" value="TreeGrafter"/>
</dbReference>
<reference evidence="7 8" key="1">
    <citation type="submission" date="2019-09" db="EMBL/GenBank/DDBJ databases">
        <title>Screening of Novel Bioactive Compounds from Soil-Associated.</title>
        <authorList>
            <person name="Gong X."/>
        </authorList>
    </citation>
    <scope>NUCLEOTIDE SEQUENCE [LARGE SCALE GENOMIC DNA]</scope>
    <source>
        <strain evidence="7 8">Gxj-6</strain>
    </source>
</reference>
<keyword evidence="3" id="KW-0560">Oxidoreductase</keyword>
<dbReference type="AlphaFoldDB" id="A0A5J5K6V7"/>
<dbReference type="GO" id="GO:0000287">
    <property type="term" value="F:magnesium ion binding"/>
    <property type="evidence" value="ECO:0007669"/>
    <property type="project" value="UniProtKB-ARBA"/>
</dbReference>
<dbReference type="RefSeq" id="WP_150931595.1">
    <property type="nucleotide sequence ID" value="NZ_VYTZ01000002.1"/>
</dbReference>
<gene>
    <name evidence="7" type="ORF">F5972_05090</name>
</gene>
<sequence>MVREAVETHFAEAVGALTPGPSGDPDLPVRPGSGLTGARCRELFAVQLGSRLLDVAARLMRGRDEGFYTIGSSGHEGNAAVAAALRATDPALLHYRSGAFYLARSAQAGRLAEEGLRDVLLGVAASAEEPIAGGRHKVFGHPGLAVIPQTSTIASHLPRAVGVGFAIEQARALGLPSPWPRDAVVVCGFGDASLNHASALTGLNTAAYGSHRGLRVPVLFVCEDNGLGISVRTPRDWVERARHPALEYFHADGCDLADAYDAATRAARHVRDNRAPAFLHLRTVRLMGHAGSDVESAYRTRKEIAADLERDPLVRTARLLVEAGLAQPDELLARYEAERDHVLKLAMECGRRPRLTSAAEVMAPLAPRDPRDVAAGALRAAPARERERAFAAPPESEGGLTLAQAVNRALADAMAADPGVLVFGEDVARKGGVYGVTRGLLRRFGGERVFDTLLDEQAVLGLALGSGLAGMLPVPEIQYLAYLHNALDQIRGEASTLQFFSKGAYRNPLVVRVASYAYQKGFGGHFHNDNSIAALRDIPGLVIASPARPDDAAEMLRTCLAAARVDGGVCVFLEPIALYHTRDLFEEGDGGWLAPYAPPARWAETHVPVGRARSYGDGRDLTIVTYGNGLRMSLRAAARLTAEGMGCRVLDLRWLSPLPVDDLMRAADLTGRVLVADETRRSGGVSEGVMAALLDNGFTGPISRVTSRDSFVPLGPAADTVLLSEAEIEQAARALLTRG</sequence>
<organism evidence="7 8">
    <name type="scientific">Microbispora cellulosiformans</name>
    <dbReference type="NCBI Taxonomy" id="2614688"/>
    <lineage>
        <taxon>Bacteria</taxon>
        <taxon>Bacillati</taxon>
        <taxon>Actinomycetota</taxon>
        <taxon>Actinomycetes</taxon>
        <taxon>Streptosporangiales</taxon>
        <taxon>Streptosporangiaceae</taxon>
        <taxon>Microbispora</taxon>
    </lineage>
</organism>
<evidence type="ECO:0000256" key="2">
    <source>
        <dbReference type="ARBA" id="ARBA00022532"/>
    </source>
</evidence>
<comment type="cofactor">
    <cofactor evidence="1">
        <name>thiamine diphosphate</name>
        <dbReference type="ChEBI" id="CHEBI:58937"/>
    </cofactor>
</comment>
<dbReference type="InterPro" id="IPR009014">
    <property type="entry name" value="Transketo_C/PFOR_II"/>
</dbReference>
<dbReference type="PANTHER" id="PTHR42980">
    <property type="entry name" value="2-OXOISOVALERATE DEHYDROGENASE SUBUNIT BETA-RELATED"/>
    <property type="match status" value="1"/>
</dbReference>
<dbReference type="Pfam" id="PF02780">
    <property type="entry name" value="Transketolase_C"/>
    <property type="match status" value="1"/>
</dbReference>
<dbReference type="Gene3D" id="3.40.50.920">
    <property type="match status" value="1"/>
</dbReference>
<dbReference type="Pfam" id="PF00676">
    <property type="entry name" value="E1_dh"/>
    <property type="match status" value="1"/>
</dbReference>
<dbReference type="Proteomes" id="UP000327011">
    <property type="component" value="Unassembled WGS sequence"/>
</dbReference>
<evidence type="ECO:0000259" key="6">
    <source>
        <dbReference type="SMART" id="SM00861"/>
    </source>
</evidence>
<dbReference type="InterPro" id="IPR001017">
    <property type="entry name" value="DH_E1"/>
</dbReference>
<comment type="caution">
    <text evidence="7">The sequence shown here is derived from an EMBL/GenBank/DDBJ whole genome shotgun (WGS) entry which is preliminary data.</text>
</comment>
<dbReference type="Gene3D" id="3.40.50.970">
    <property type="match status" value="2"/>
</dbReference>
<keyword evidence="8" id="KW-1185">Reference proteome</keyword>
<dbReference type="InterPro" id="IPR005475">
    <property type="entry name" value="Transketolase-like_Pyr-bd"/>
</dbReference>
<name>A0A5J5K6V7_9ACTN</name>
<dbReference type="GO" id="GO:0007584">
    <property type="term" value="P:response to nutrient"/>
    <property type="evidence" value="ECO:0007669"/>
    <property type="project" value="TreeGrafter"/>
</dbReference>
<evidence type="ECO:0000256" key="5">
    <source>
        <dbReference type="ARBA" id="ARBA00051911"/>
    </source>
</evidence>
<evidence type="ECO:0000313" key="8">
    <source>
        <dbReference type="Proteomes" id="UP000327011"/>
    </source>
</evidence>
<feature type="domain" description="Transketolase-like pyrimidine-binding" evidence="6">
    <location>
        <begin position="400"/>
        <end position="581"/>
    </location>
</feature>
<dbReference type="SMART" id="SM00861">
    <property type="entry name" value="Transket_pyr"/>
    <property type="match status" value="1"/>
</dbReference>
<dbReference type="SUPFAM" id="SSF52922">
    <property type="entry name" value="TK C-terminal domain-like"/>
    <property type="match status" value="1"/>
</dbReference>
<evidence type="ECO:0000256" key="4">
    <source>
        <dbReference type="ARBA" id="ARBA00023052"/>
    </source>
</evidence>
<keyword evidence="2" id="KW-0816">Tricarboxylic acid cycle</keyword>
<protein>
    <submittedName>
        <fullName evidence="7">MFS transporter</fullName>
    </submittedName>
</protein>